<name>A0A3P8WDQ2_CYNSE</name>
<dbReference type="Ensembl" id="ENSCSET00000023067.1">
    <property type="protein sequence ID" value="ENSCSEP00000022775.1"/>
    <property type="gene ID" value="ENSCSEG00000014509.1"/>
</dbReference>
<evidence type="ECO:0000256" key="3">
    <source>
        <dbReference type="ARBA" id="ARBA00022792"/>
    </source>
</evidence>
<dbReference type="InterPro" id="IPR036286">
    <property type="entry name" value="LexA/Signal_pep-like_sf"/>
</dbReference>
<accession>A0A3P8WDQ2</accession>
<dbReference type="GeneID" id="103379138"/>
<dbReference type="GO" id="GO:0006465">
    <property type="term" value="P:signal peptide processing"/>
    <property type="evidence" value="ECO:0007669"/>
    <property type="project" value="InterPro"/>
</dbReference>
<feature type="region of interest" description="Disordered" evidence="10">
    <location>
        <begin position="202"/>
        <end position="227"/>
    </location>
</feature>
<evidence type="ECO:0000256" key="8">
    <source>
        <dbReference type="PIRSR" id="PIRSR600223-1"/>
    </source>
</evidence>
<evidence type="ECO:0000256" key="2">
    <source>
        <dbReference type="ARBA" id="ARBA00011805"/>
    </source>
</evidence>
<proteinExistence type="inferred from homology"/>
<dbReference type="GO" id="GO:0042720">
    <property type="term" value="C:mitochondrial inner membrane peptidase complex"/>
    <property type="evidence" value="ECO:0007669"/>
    <property type="project" value="TreeGrafter"/>
</dbReference>
<dbReference type="GeneTree" id="ENSGT00550000075025"/>
<dbReference type="Gene3D" id="2.10.109.10">
    <property type="entry name" value="Umud Fragment, subunit A"/>
    <property type="match status" value="1"/>
</dbReference>
<keyword evidence="6" id="KW-0472">Membrane</keyword>
<evidence type="ECO:0000313" key="13">
    <source>
        <dbReference type="Proteomes" id="UP000265120"/>
    </source>
</evidence>
<dbReference type="RefSeq" id="XP_016888022.1">
    <property type="nucleotide sequence ID" value="XM_017032533.2"/>
</dbReference>
<dbReference type="AlphaFoldDB" id="A0A3P8WDQ2"/>
<keyword evidence="4 9" id="KW-0378">Hydrolase</keyword>
<protein>
    <recommendedName>
        <fullName evidence="9">Mitochondrial inner membrane protease subunit</fullName>
        <ecNumber evidence="9">3.4.21.-</ecNumber>
    </recommendedName>
</protein>
<evidence type="ECO:0000256" key="4">
    <source>
        <dbReference type="ARBA" id="ARBA00022801"/>
    </source>
</evidence>
<organism evidence="12 13">
    <name type="scientific">Cynoglossus semilaevis</name>
    <name type="common">Tongue sole</name>
    <dbReference type="NCBI Taxonomy" id="244447"/>
    <lineage>
        <taxon>Eukaryota</taxon>
        <taxon>Metazoa</taxon>
        <taxon>Chordata</taxon>
        <taxon>Craniata</taxon>
        <taxon>Vertebrata</taxon>
        <taxon>Euteleostomi</taxon>
        <taxon>Actinopterygii</taxon>
        <taxon>Neopterygii</taxon>
        <taxon>Teleostei</taxon>
        <taxon>Neoteleostei</taxon>
        <taxon>Acanthomorphata</taxon>
        <taxon>Carangaria</taxon>
        <taxon>Pleuronectiformes</taxon>
        <taxon>Pleuronectoidei</taxon>
        <taxon>Cynoglossidae</taxon>
        <taxon>Cynoglossinae</taxon>
        <taxon>Cynoglossus</taxon>
    </lineage>
</organism>
<keyword evidence="9" id="KW-0645">Protease</keyword>
<feature type="active site" evidence="8">
    <location>
        <position position="83"/>
    </location>
</feature>
<dbReference type="GO" id="GO:0006627">
    <property type="term" value="P:protein processing involved in protein targeting to mitochondrion"/>
    <property type="evidence" value="ECO:0007669"/>
    <property type="project" value="TreeGrafter"/>
</dbReference>
<dbReference type="PANTHER" id="PTHR12383:SF16">
    <property type="entry name" value="MITOCHONDRIAL INNER MEMBRANE PROTEASE SUBUNIT 1"/>
    <property type="match status" value="1"/>
</dbReference>
<evidence type="ECO:0000256" key="6">
    <source>
        <dbReference type="ARBA" id="ARBA00023136"/>
    </source>
</evidence>
<feature type="domain" description="Peptidase S26" evidence="11">
    <location>
        <begin position="16"/>
        <end position="95"/>
    </location>
</feature>
<dbReference type="OrthoDB" id="308440at2759"/>
<evidence type="ECO:0000256" key="1">
    <source>
        <dbReference type="ARBA" id="ARBA00004273"/>
    </source>
</evidence>
<keyword evidence="3 9" id="KW-0999">Mitochondrion inner membrane</keyword>
<dbReference type="Pfam" id="PF10502">
    <property type="entry name" value="Peptidase_S26"/>
    <property type="match status" value="1"/>
</dbReference>
<sequence length="253" mass="27674">MFRRAMWKTLGFVGYTVQYGCIAHCAFEYIGEFVVCSGPSMEPTIVNHDIVFSERMSRHLCRIQKGDVVVAKSPFDPNMNICKRVIGLEGDKICTSMTSDLFKTHTYACGRGAGCCGRRMDSKHSAHVAALKPSLNLRSLNRSCRPGLSRIPPLTLQLISECVCGHHNNHWSFQPSDDENITRSAASQRLQLTLISTPRSNCITGGRGQRSLATLGPTPTGSQLDSGPPAPPALLCLSVSLCSRCSGGWESRW</sequence>
<comment type="subcellular location">
    <subcellularLocation>
        <location evidence="1 9">Mitochondrion inner membrane</location>
    </subcellularLocation>
</comment>
<dbReference type="InterPro" id="IPR019533">
    <property type="entry name" value="Peptidase_S26"/>
</dbReference>
<evidence type="ECO:0000256" key="9">
    <source>
        <dbReference type="RuleBase" id="RU362041"/>
    </source>
</evidence>
<evidence type="ECO:0000313" key="12">
    <source>
        <dbReference type="Ensembl" id="ENSCSEP00000022775.1"/>
    </source>
</evidence>
<reference evidence="12" key="2">
    <citation type="submission" date="2025-08" db="UniProtKB">
        <authorList>
            <consortium name="Ensembl"/>
        </authorList>
    </citation>
    <scope>IDENTIFICATION</scope>
</reference>
<dbReference type="GO" id="GO:0004252">
    <property type="term" value="F:serine-type endopeptidase activity"/>
    <property type="evidence" value="ECO:0007669"/>
    <property type="project" value="InterPro"/>
</dbReference>
<dbReference type="InterPro" id="IPR052064">
    <property type="entry name" value="Mito_IMP1_subunit"/>
</dbReference>
<dbReference type="PANTHER" id="PTHR12383">
    <property type="entry name" value="PROTEASE FAMILY S26 MITOCHONDRIAL INNER MEMBRANE PROTEASE-RELATED"/>
    <property type="match status" value="1"/>
</dbReference>
<dbReference type="Proteomes" id="UP000265120">
    <property type="component" value="Chromosome 5"/>
</dbReference>
<feature type="active site" evidence="8">
    <location>
        <position position="40"/>
    </location>
</feature>
<dbReference type="CTD" id="196294"/>
<evidence type="ECO:0000256" key="10">
    <source>
        <dbReference type="SAM" id="MobiDB-lite"/>
    </source>
</evidence>
<dbReference type="InterPro" id="IPR000223">
    <property type="entry name" value="Pept_S26A_signal_pept_1"/>
</dbReference>
<evidence type="ECO:0000256" key="7">
    <source>
        <dbReference type="ARBA" id="ARBA00038445"/>
    </source>
</evidence>
<keyword evidence="13" id="KW-1185">Reference proteome</keyword>
<dbReference type="EC" id="3.4.21.-" evidence="9"/>
<evidence type="ECO:0000259" key="11">
    <source>
        <dbReference type="Pfam" id="PF10502"/>
    </source>
</evidence>
<keyword evidence="5 9" id="KW-0496">Mitochondrion</keyword>
<comment type="similarity">
    <text evidence="7">Belongs to the peptidase S26 family. IMP1 subfamily.</text>
</comment>
<reference evidence="12" key="3">
    <citation type="submission" date="2025-09" db="UniProtKB">
        <authorList>
            <consortium name="Ensembl"/>
        </authorList>
    </citation>
    <scope>IDENTIFICATION</scope>
</reference>
<comment type="subunit">
    <text evidence="2">Heterodimer of 2 subunits, IMMPL1 and IMMPL2.</text>
</comment>
<dbReference type="CDD" id="cd06530">
    <property type="entry name" value="S26_SPase_I"/>
    <property type="match status" value="1"/>
</dbReference>
<dbReference type="NCBIfam" id="TIGR02227">
    <property type="entry name" value="sigpep_I_bact"/>
    <property type="match status" value="1"/>
</dbReference>
<reference evidence="12 13" key="1">
    <citation type="journal article" date="2014" name="Nat. Genet.">
        <title>Whole-genome sequence of a flatfish provides insights into ZW sex chromosome evolution and adaptation to a benthic lifestyle.</title>
        <authorList>
            <person name="Chen S."/>
            <person name="Zhang G."/>
            <person name="Shao C."/>
            <person name="Huang Q."/>
            <person name="Liu G."/>
            <person name="Zhang P."/>
            <person name="Song W."/>
            <person name="An N."/>
            <person name="Chalopin D."/>
            <person name="Volff J.N."/>
            <person name="Hong Y."/>
            <person name="Li Q."/>
            <person name="Sha Z."/>
            <person name="Zhou H."/>
            <person name="Xie M."/>
            <person name="Yu Q."/>
            <person name="Liu Y."/>
            <person name="Xiang H."/>
            <person name="Wang N."/>
            <person name="Wu K."/>
            <person name="Yang C."/>
            <person name="Zhou Q."/>
            <person name="Liao X."/>
            <person name="Yang L."/>
            <person name="Hu Q."/>
            <person name="Zhang J."/>
            <person name="Meng L."/>
            <person name="Jin L."/>
            <person name="Tian Y."/>
            <person name="Lian J."/>
            <person name="Yang J."/>
            <person name="Miao G."/>
            <person name="Liu S."/>
            <person name="Liang Z."/>
            <person name="Yan F."/>
            <person name="Li Y."/>
            <person name="Sun B."/>
            <person name="Zhang H."/>
            <person name="Zhang J."/>
            <person name="Zhu Y."/>
            <person name="Du M."/>
            <person name="Zhao Y."/>
            <person name="Schartl M."/>
            <person name="Tang Q."/>
            <person name="Wang J."/>
        </authorList>
    </citation>
    <scope>NUCLEOTIDE SEQUENCE</scope>
</reference>
<dbReference type="SUPFAM" id="SSF51306">
    <property type="entry name" value="LexA/Signal peptidase"/>
    <property type="match status" value="1"/>
</dbReference>
<evidence type="ECO:0000256" key="5">
    <source>
        <dbReference type="ARBA" id="ARBA00023128"/>
    </source>
</evidence>